<keyword evidence="4" id="KW-1185">Reference proteome</keyword>
<dbReference type="Gene3D" id="3.40.50.720">
    <property type="entry name" value="NAD(P)-binding Rossmann-like Domain"/>
    <property type="match status" value="1"/>
</dbReference>
<evidence type="ECO:0000313" key="3">
    <source>
        <dbReference type="EMBL" id="MBP2031539.1"/>
    </source>
</evidence>
<dbReference type="Gene3D" id="3.90.25.10">
    <property type="entry name" value="UDP-galactose 4-epimerase, domain 1"/>
    <property type="match status" value="1"/>
</dbReference>
<reference evidence="3 4" key="1">
    <citation type="submission" date="2021-03" db="EMBL/GenBank/DDBJ databases">
        <title>Genomic Encyclopedia of Type Strains, Phase IV (KMG-IV): sequencing the most valuable type-strain genomes for metagenomic binning, comparative biology and taxonomic classification.</title>
        <authorList>
            <person name="Goeker M."/>
        </authorList>
    </citation>
    <scope>NUCLEOTIDE SEQUENCE [LARGE SCALE GENOMIC DNA]</scope>
    <source>
        <strain evidence="3 4">DSM 28783</strain>
    </source>
</reference>
<gene>
    <name evidence="3" type="ORF">J2Z42_000204</name>
</gene>
<dbReference type="Pfam" id="PF01370">
    <property type="entry name" value="Epimerase"/>
    <property type="match status" value="1"/>
</dbReference>
<comment type="similarity">
    <text evidence="1">Belongs to the NAD(P)-dependent epimerase/dehydratase family.</text>
</comment>
<feature type="domain" description="NAD-dependent epimerase/dehydratase" evidence="2">
    <location>
        <begin position="3"/>
        <end position="233"/>
    </location>
</feature>
<protein>
    <submittedName>
        <fullName evidence="3">UDP-glucose 4-epimerase</fullName>
        <ecNumber evidence="3">5.1.3.2</ecNumber>
    </submittedName>
</protein>
<evidence type="ECO:0000313" key="4">
    <source>
        <dbReference type="Proteomes" id="UP001519307"/>
    </source>
</evidence>
<organism evidence="3 4">
    <name type="scientific">Clostridium algifaecis</name>
    <dbReference type="NCBI Taxonomy" id="1472040"/>
    <lineage>
        <taxon>Bacteria</taxon>
        <taxon>Bacillati</taxon>
        <taxon>Bacillota</taxon>
        <taxon>Clostridia</taxon>
        <taxon>Eubacteriales</taxon>
        <taxon>Clostridiaceae</taxon>
        <taxon>Clostridium</taxon>
    </lineage>
</organism>
<comment type="caution">
    <text evidence="3">The sequence shown here is derived from an EMBL/GenBank/DDBJ whole genome shotgun (WGS) entry which is preliminary data.</text>
</comment>
<evidence type="ECO:0000256" key="1">
    <source>
        <dbReference type="ARBA" id="ARBA00007637"/>
    </source>
</evidence>
<evidence type="ECO:0000259" key="2">
    <source>
        <dbReference type="Pfam" id="PF01370"/>
    </source>
</evidence>
<name>A0ABS4KRN4_9CLOT</name>
<proteinExistence type="inferred from homology"/>
<accession>A0ABS4KRN4</accession>
<dbReference type="InterPro" id="IPR036291">
    <property type="entry name" value="NAD(P)-bd_dom_sf"/>
</dbReference>
<dbReference type="Proteomes" id="UP001519307">
    <property type="component" value="Unassembled WGS sequence"/>
</dbReference>
<dbReference type="PANTHER" id="PTHR43000">
    <property type="entry name" value="DTDP-D-GLUCOSE 4,6-DEHYDRATASE-RELATED"/>
    <property type="match status" value="1"/>
</dbReference>
<dbReference type="SUPFAM" id="SSF51735">
    <property type="entry name" value="NAD(P)-binding Rossmann-fold domains"/>
    <property type="match status" value="1"/>
</dbReference>
<dbReference type="GO" id="GO:0003978">
    <property type="term" value="F:UDP-glucose 4-epimerase activity"/>
    <property type="evidence" value="ECO:0007669"/>
    <property type="project" value="UniProtKB-EC"/>
</dbReference>
<dbReference type="InterPro" id="IPR001509">
    <property type="entry name" value="Epimerase_deHydtase"/>
</dbReference>
<dbReference type="RefSeq" id="WP_209700495.1">
    <property type="nucleotide sequence ID" value="NZ_JAGGLM010000001.1"/>
</dbReference>
<keyword evidence="3" id="KW-0413">Isomerase</keyword>
<sequence>MKVLVTGGAGFIGSHIVDLLIKNNYEVCIIDDLSHGNIDNINSKAKFYKYNIKSSNLINIFKIEKPEVIIHEAAKISVSDSIKYPIKDAETNIIGTLNVLEAARKTNIKKIIYSSSSAVFGKAEYFPIDENHPLNTISNYGVSKQASENYLKVYKELYGLNYIILRYSNVYGPRQKSSGESGVIPIFCMKILKDKSPFIYGDGNQTRDFIYVKDVARANLLSIQNNLSGIFNVSSNKSISINQLFKYISSILNKNISPIYKRKINGDIENSLISYKKIFNELGWKPKYTILEGLKETIEFYKKR</sequence>
<dbReference type="EC" id="5.1.3.2" evidence="3"/>
<dbReference type="EMBL" id="JAGGLM010000001">
    <property type="protein sequence ID" value="MBP2031539.1"/>
    <property type="molecule type" value="Genomic_DNA"/>
</dbReference>